<dbReference type="EMBL" id="QWEZ01000002">
    <property type="protein sequence ID" value="RRJ82864.1"/>
    <property type="molecule type" value="Genomic_DNA"/>
</dbReference>
<dbReference type="AlphaFoldDB" id="A0A3P3VKG1"/>
<feature type="transmembrane region" description="Helical" evidence="1">
    <location>
        <begin position="76"/>
        <end position="107"/>
    </location>
</feature>
<keyword evidence="1" id="KW-0472">Membrane</keyword>
<protein>
    <recommendedName>
        <fullName evidence="4">DUF4870 domain-containing protein</fullName>
    </recommendedName>
</protein>
<reference evidence="2 3" key="1">
    <citation type="submission" date="2018-08" db="EMBL/GenBank/DDBJ databases">
        <authorList>
            <person name="Khan S.A."/>
        </authorList>
    </citation>
    <scope>NUCLEOTIDE SEQUENCE [LARGE SCALE GENOMIC DNA]</scope>
    <source>
        <strain evidence="2 3">GTF-13</strain>
    </source>
</reference>
<keyword evidence="1" id="KW-0812">Transmembrane</keyword>
<keyword evidence="1" id="KW-1133">Transmembrane helix</keyword>
<evidence type="ECO:0008006" key="4">
    <source>
        <dbReference type="Google" id="ProtNLM"/>
    </source>
</evidence>
<evidence type="ECO:0000256" key="1">
    <source>
        <dbReference type="SAM" id="Phobius"/>
    </source>
</evidence>
<comment type="caution">
    <text evidence="2">The sequence shown here is derived from an EMBL/GenBank/DDBJ whole genome shotgun (WGS) entry which is preliminary data.</text>
</comment>
<keyword evidence="3" id="KW-1185">Reference proteome</keyword>
<reference evidence="2 3" key="2">
    <citation type="submission" date="2018-12" db="EMBL/GenBank/DDBJ databases">
        <title>Simiduia agarivorans gen. nov., sp. nov., a marine, agarolytic bacterium isolated from shallow coastal water from Keelung, Taiwan.</title>
        <authorList>
            <person name="Shieh W.Y."/>
        </authorList>
    </citation>
    <scope>NUCLEOTIDE SEQUENCE [LARGE SCALE GENOMIC DNA]</scope>
    <source>
        <strain evidence="2 3">GTF-13</strain>
    </source>
</reference>
<gene>
    <name evidence="2" type="ORF">D0544_13525</name>
</gene>
<evidence type="ECO:0000313" key="2">
    <source>
        <dbReference type="EMBL" id="RRJ82864.1"/>
    </source>
</evidence>
<sequence>MSEQSPPEFPADLSRVMTPLSADESRRLTIIYALYAASFFVGITFFAGLLFNVLWKAEFHSDLARIHARWQLRSALFALLWFIIGGMAILLVVGWILMGIVGIWFIYRLVRGWLALSDQQPPKPGFGLS</sequence>
<proteinExistence type="predicted"/>
<organism evidence="2 3">
    <name type="scientific">Aestuariirhabdus litorea</name>
    <dbReference type="NCBI Taxonomy" id="2528527"/>
    <lineage>
        <taxon>Bacteria</taxon>
        <taxon>Pseudomonadati</taxon>
        <taxon>Pseudomonadota</taxon>
        <taxon>Gammaproteobacteria</taxon>
        <taxon>Oceanospirillales</taxon>
        <taxon>Aestuariirhabdaceae</taxon>
        <taxon>Aestuariirhabdus</taxon>
    </lineage>
</organism>
<accession>A0A3P3VKG1</accession>
<name>A0A3P3VKG1_9GAMM</name>
<evidence type="ECO:0000313" key="3">
    <source>
        <dbReference type="Proteomes" id="UP000280792"/>
    </source>
</evidence>
<feature type="transmembrane region" description="Helical" evidence="1">
    <location>
        <begin position="30"/>
        <end position="55"/>
    </location>
</feature>
<dbReference type="RefSeq" id="WP_125016998.1">
    <property type="nucleotide sequence ID" value="NZ_QWEZ01000002.1"/>
</dbReference>
<dbReference type="Proteomes" id="UP000280792">
    <property type="component" value="Unassembled WGS sequence"/>
</dbReference>